<evidence type="ECO:0000313" key="2">
    <source>
        <dbReference type="Proteomes" id="UP000299102"/>
    </source>
</evidence>
<accession>A0A4C1SEI0</accession>
<organism evidence="1 2">
    <name type="scientific">Eumeta variegata</name>
    <name type="common">Bagworm moth</name>
    <name type="synonym">Eumeta japonica</name>
    <dbReference type="NCBI Taxonomy" id="151549"/>
    <lineage>
        <taxon>Eukaryota</taxon>
        <taxon>Metazoa</taxon>
        <taxon>Ecdysozoa</taxon>
        <taxon>Arthropoda</taxon>
        <taxon>Hexapoda</taxon>
        <taxon>Insecta</taxon>
        <taxon>Pterygota</taxon>
        <taxon>Neoptera</taxon>
        <taxon>Endopterygota</taxon>
        <taxon>Lepidoptera</taxon>
        <taxon>Glossata</taxon>
        <taxon>Ditrysia</taxon>
        <taxon>Tineoidea</taxon>
        <taxon>Psychidae</taxon>
        <taxon>Oiketicinae</taxon>
        <taxon>Eumeta</taxon>
    </lineage>
</organism>
<dbReference type="EMBL" id="BGZK01000003">
    <property type="protein sequence ID" value="GBO99510.1"/>
    <property type="molecule type" value="Genomic_DNA"/>
</dbReference>
<evidence type="ECO:0000313" key="1">
    <source>
        <dbReference type="EMBL" id="GBO99510.1"/>
    </source>
</evidence>
<proteinExistence type="predicted"/>
<protein>
    <submittedName>
        <fullName evidence="1">Uncharacterized protein</fullName>
    </submittedName>
</protein>
<dbReference type="AlphaFoldDB" id="A0A4C1SEI0"/>
<keyword evidence="2" id="KW-1185">Reference proteome</keyword>
<sequence length="107" mass="12303">MLYMYKVIVEKIPPGLKYKPAQDAKNSFQSKLTMRLVTFRRKDPRRKIPTISKIGVSLPCWGSMVHVQQYSPLTALHPGRVMERSRTNALHCCGICKHDLFFGGLQR</sequence>
<gene>
    <name evidence="1" type="ORF">EVAR_686_1</name>
</gene>
<name>A0A4C1SEI0_EUMVA</name>
<comment type="caution">
    <text evidence="1">The sequence shown here is derived from an EMBL/GenBank/DDBJ whole genome shotgun (WGS) entry which is preliminary data.</text>
</comment>
<reference evidence="1 2" key="1">
    <citation type="journal article" date="2019" name="Commun. Biol.">
        <title>The bagworm genome reveals a unique fibroin gene that provides high tensile strength.</title>
        <authorList>
            <person name="Kono N."/>
            <person name="Nakamura H."/>
            <person name="Ohtoshi R."/>
            <person name="Tomita M."/>
            <person name="Numata K."/>
            <person name="Arakawa K."/>
        </authorList>
    </citation>
    <scope>NUCLEOTIDE SEQUENCE [LARGE SCALE GENOMIC DNA]</scope>
</reference>
<dbReference type="Proteomes" id="UP000299102">
    <property type="component" value="Unassembled WGS sequence"/>
</dbReference>